<dbReference type="EMBL" id="JALJOQ010000135">
    <property type="protein sequence ID" value="KAK9794679.1"/>
    <property type="molecule type" value="Genomic_DNA"/>
</dbReference>
<name>A0AAW1NU65_9CHLO</name>
<organism evidence="1 2">
    <name type="scientific">Symbiochloris irregularis</name>
    <dbReference type="NCBI Taxonomy" id="706552"/>
    <lineage>
        <taxon>Eukaryota</taxon>
        <taxon>Viridiplantae</taxon>
        <taxon>Chlorophyta</taxon>
        <taxon>core chlorophytes</taxon>
        <taxon>Trebouxiophyceae</taxon>
        <taxon>Trebouxiales</taxon>
        <taxon>Trebouxiaceae</taxon>
        <taxon>Symbiochloris</taxon>
    </lineage>
</organism>
<evidence type="ECO:0000313" key="2">
    <source>
        <dbReference type="Proteomes" id="UP001465755"/>
    </source>
</evidence>
<reference evidence="1 2" key="1">
    <citation type="journal article" date="2024" name="Nat. Commun.">
        <title>Phylogenomics reveals the evolutionary origins of lichenization in chlorophyte algae.</title>
        <authorList>
            <person name="Puginier C."/>
            <person name="Libourel C."/>
            <person name="Otte J."/>
            <person name="Skaloud P."/>
            <person name="Haon M."/>
            <person name="Grisel S."/>
            <person name="Petersen M."/>
            <person name="Berrin J.G."/>
            <person name="Delaux P.M."/>
            <person name="Dal Grande F."/>
            <person name="Keller J."/>
        </authorList>
    </citation>
    <scope>NUCLEOTIDE SEQUENCE [LARGE SCALE GENOMIC DNA]</scope>
    <source>
        <strain evidence="1 2">SAG 2036</strain>
    </source>
</reference>
<sequence>MCCKSWRHVLSTFQDRSLWSDVYIPLDTLAYAVSKSHPVMLDGLLPACRWLRRHSGGMSKLELKQSVV</sequence>
<proteinExistence type="predicted"/>
<accession>A0AAW1NU65</accession>
<protein>
    <recommendedName>
        <fullName evidence="3">F-box domain-containing protein</fullName>
    </recommendedName>
</protein>
<dbReference type="AlphaFoldDB" id="A0AAW1NU65"/>
<keyword evidence="2" id="KW-1185">Reference proteome</keyword>
<evidence type="ECO:0000313" key="1">
    <source>
        <dbReference type="EMBL" id="KAK9794679.1"/>
    </source>
</evidence>
<evidence type="ECO:0008006" key="3">
    <source>
        <dbReference type="Google" id="ProtNLM"/>
    </source>
</evidence>
<dbReference type="Proteomes" id="UP001465755">
    <property type="component" value="Unassembled WGS sequence"/>
</dbReference>
<gene>
    <name evidence="1" type="ORF">WJX73_008110</name>
</gene>
<comment type="caution">
    <text evidence="1">The sequence shown here is derived from an EMBL/GenBank/DDBJ whole genome shotgun (WGS) entry which is preliminary data.</text>
</comment>